<evidence type="ECO:0000313" key="3">
    <source>
        <dbReference type="Proteomes" id="UP001589775"/>
    </source>
</evidence>
<sequence length="146" mass="16505">MPTRPYRCIYWSRNRVDGADEIVRAIDSILVSARHNNRLLGITGALAFDRGLFAQFLEGEIRAVELVFEKIQRDERHGDIQVLAFGPASKRAFRTSPMAFLGRTPEEHRRFVEAGDDAEAGADRIEAQRLLDIVRTLGVEDPDPSR</sequence>
<reference evidence="2 3" key="1">
    <citation type="submission" date="2024-09" db="EMBL/GenBank/DDBJ databases">
        <authorList>
            <person name="Sun Q."/>
            <person name="Mori K."/>
        </authorList>
    </citation>
    <scope>NUCLEOTIDE SEQUENCE [LARGE SCALE GENOMIC DNA]</scope>
    <source>
        <strain evidence="2 3">KCTC 23279</strain>
    </source>
</reference>
<evidence type="ECO:0000259" key="1">
    <source>
        <dbReference type="PROSITE" id="PS50925"/>
    </source>
</evidence>
<dbReference type="SMART" id="SM01034">
    <property type="entry name" value="BLUF"/>
    <property type="match status" value="1"/>
</dbReference>
<dbReference type="InterPro" id="IPR007024">
    <property type="entry name" value="BLUF_domain"/>
</dbReference>
<accession>A0ABV6EQ85</accession>
<dbReference type="InterPro" id="IPR036046">
    <property type="entry name" value="Acylphosphatase-like_dom_sf"/>
</dbReference>
<organism evidence="2 3">
    <name type="scientific">Rhodopseudomonas telluris</name>
    <dbReference type="NCBI Taxonomy" id="644215"/>
    <lineage>
        <taxon>Bacteria</taxon>
        <taxon>Pseudomonadati</taxon>
        <taxon>Pseudomonadota</taxon>
        <taxon>Alphaproteobacteria</taxon>
        <taxon>Hyphomicrobiales</taxon>
        <taxon>Nitrobacteraceae</taxon>
        <taxon>Rhodopseudomonas</taxon>
    </lineage>
</organism>
<feature type="domain" description="BLUF" evidence="1">
    <location>
        <begin position="5"/>
        <end position="99"/>
    </location>
</feature>
<gene>
    <name evidence="2" type="ORF">ACFFJ6_07930</name>
</gene>
<dbReference type="PROSITE" id="PS50925">
    <property type="entry name" value="BLUF"/>
    <property type="match status" value="1"/>
</dbReference>
<protein>
    <submittedName>
        <fullName evidence="2">BLUF domain-containing protein</fullName>
    </submittedName>
</protein>
<name>A0ABV6EQ85_9BRAD</name>
<dbReference type="Gene3D" id="3.30.70.100">
    <property type="match status" value="1"/>
</dbReference>
<keyword evidence="3" id="KW-1185">Reference proteome</keyword>
<proteinExistence type="predicted"/>
<comment type="caution">
    <text evidence="2">The sequence shown here is derived from an EMBL/GenBank/DDBJ whole genome shotgun (WGS) entry which is preliminary data.</text>
</comment>
<dbReference type="EMBL" id="JBHLWM010000003">
    <property type="protein sequence ID" value="MFC0240391.1"/>
    <property type="molecule type" value="Genomic_DNA"/>
</dbReference>
<dbReference type="RefSeq" id="WP_378386225.1">
    <property type="nucleotide sequence ID" value="NZ_JBHLWM010000003.1"/>
</dbReference>
<dbReference type="Pfam" id="PF04940">
    <property type="entry name" value="BLUF"/>
    <property type="match status" value="1"/>
</dbReference>
<dbReference type="SUPFAM" id="SSF54975">
    <property type="entry name" value="Acylphosphatase/BLUF domain-like"/>
    <property type="match status" value="1"/>
</dbReference>
<evidence type="ECO:0000313" key="2">
    <source>
        <dbReference type="EMBL" id="MFC0240391.1"/>
    </source>
</evidence>
<dbReference type="Proteomes" id="UP001589775">
    <property type="component" value="Unassembled WGS sequence"/>
</dbReference>